<dbReference type="EMBL" id="CP036262">
    <property type="protein sequence ID" value="QDS93452.1"/>
    <property type="molecule type" value="Genomic_DNA"/>
</dbReference>
<dbReference type="InterPro" id="IPR003439">
    <property type="entry name" value="ABC_transporter-like_ATP-bd"/>
</dbReference>
<evidence type="ECO:0000259" key="3">
    <source>
        <dbReference type="PROSITE" id="PS50893"/>
    </source>
</evidence>
<gene>
    <name evidence="4" type="primary">drrA_2</name>
    <name evidence="4" type="ORF">FF011L_22220</name>
</gene>
<dbReference type="PANTHER" id="PTHR43582">
    <property type="entry name" value="LINEARMYCIN RESISTANCE ATP-BINDING PROTEIN LNRL"/>
    <property type="match status" value="1"/>
</dbReference>
<dbReference type="InterPro" id="IPR017871">
    <property type="entry name" value="ABC_transporter-like_CS"/>
</dbReference>
<dbReference type="InterPro" id="IPR003593">
    <property type="entry name" value="AAA+_ATPase"/>
</dbReference>
<dbReference type="GO" id="GO:0016887">
    <property type="term" value="F:ATP hydrolysis activity"/>
    <property type="evidence" value="ECO:0007669"/>
    <property type="project" value="InterPro"/>
</dbReference>
<proteinExistence type="predicted"/>
<dbReference type="EC" id="3.6.3.-" evidence="4"/>
<dbReference type="PROSITE" id="PS50893">
    <property type="entry name" value="ABC_TRANSPORTER_2"/>
    <property type="match status" value="1"/>
</dbReference>
<dbReference type="CDD" id="cd03230">
    <property type="entry name" value="ABC_DR_subfamily_A"/>
    <property type="match status" value="1"/>
</dbReference>
<sequence length="309" mass="33673">MTNGNPTLALHADGLHKSYGSHKVLHGATLELRAGERLGLLGPNGAGKTTLIRCLTGRSRPDSGQIFLNGKELPPQGGREAIGLVPQELAIYVDLTTQQNLLAFGRFHGLSGRALRKQVDWALEWTGLQPRRKDLVGTFSGGMQRRVNLACGVLHRPQVLLLDEPTVGVDPQSRQRIFEMLDDLNDAGTSIVLTTHQLDEVETRCDRIVVFDRGQVIASGTLNDLIQQTVGSSRRIRLRAPAESSVQIPGWQQGPQPGEWTAAIQNVASELPDLLNRATIAGIDPKDIDIQGPSLSHVFLHLTGNELRD</sequence>
<dbReference type="AlphaFoldDB" id="A0A517MEZ2"/>
<dbReference type="Proteomes" id="UP000320672">
    <property type="component" value="Chromosome"/>
</dbReference>
<dbReference type="SMART" id="SM00382">
    <property type="entry name" value="AAA"/>
    <property type="match status" value="1"/>
</dbReference>
<dbReference type="SUPFAM" id="SSF52540">
    <property type="entry name" value="P-loop containing nucleoside triphosphate hydrolases"/>
    <property type="match status" value="1"/>
</dbReference>
<keyword evidence="4" id="KW-0378">Hydrolase</keyword>
<keyword evidence="2 4" id="KW-0067">ATP-binding</keyword>
<evidence type="ECO:0000313" key="4">
    <source>
        <dbReference type="EMBL" id="QDS93452.1"/>
    </source>
</evidence>
<reference evidence="4 5" key="1">
    <citation type="submission" date="2019-02" db="EMBL/GenBank/DDBJ databases">
        <title>Deep-cultivation of Planctomycetes and their phenomic and genomic characterization uncovers novel biology.</title>
        <authorList>
            <person name="Wiegand S."/>
            <person name="Jogler M."/>
            <person name="Boedeker C."/>
            <person name="Pinto D."/>
            <person name="Vollmers J."/>
            <person name="Rivas-Marin E."/>
            <person name="Kohn T."/>
            <person name="Peeters S.H."/>
            <person name="Heuer A."/>
            <person name="Rast P."/>
            <person name="Oberbeckmann S."/>
            <person name="Bunk B."/>
            <person name="Jeske O."/>
            <person name="Meyerdierks A."/>
            <person name="Storesund J.E."/>
            <person name="Kallscheuer N."/>
            <person name="Luecker S."/>
            <person name="Lage O.M."/>
            <person name="Pohl T."/>
            <person name="Merkel B.J."/>
            <person name="Hornburger P."/>
            <person name="Mueller R.-W."/>
            <person name="Bruemmer F."/>
            <person name="Labrenz M."/>
            <person name="Spormann A.M."/>
            <person name="Op den Camp H."/>
            <person name="Overmann J."/>
            <person name="Amann R."/>
            <person name="Jetten M.S.M."/>
            <person name="Mascher T."/>
            <person name="Medema M.H."/>
            <person name="Devos D.P."/>
            <person name="Kaster A.-K."/>
            <person name="Ovreas L."/>
            <person name="Rohde M."/>
            <person name="Galperin M.Y."/>
            <person name="Jogler C."/>
        </authorList>
    </citation>
    <scope>NUCLEOTIDE SEQUENCE [LARGE SCALE GENOMIC DNA]</scope>
    <source>
        <strain evidence="4 5">FF011L</strain>
    </source>
</reference>
<accession>A0A517MEZ2</accession>
<feature type="domain" description="ABC transporter" evidence="3">
    <location>
        <begin position="10"/>
        <end position="238"/>
    </location>
</feature>
<name>A0A517MEZ2_9BACT</name>
<keyword evidence="1" id="KW-0547">Nucleotide-binding</keyword>
<keyword evidence="5" id="KW-1185">Reference proteome</keyword>
<evidence type="ECO:0000256" key="2">
    <source>
        <dbReference type="ARBA" id="ARBA00022840"/>
    </source>
</evidence>
<dbReference type="OrthoDB" id="9804819at2"/>
<dbReference type="PROSITE" id="PS00211">
    <property type="entry name" value="ABC_TRANSPORTER_1"/>
    <property type="match status" value="1"/>
</dbReference>
<dbReference type="InterPro" id="IPR027417">
    <property type="entry name" value="P-loop_NTPase"/>
</dbReference>
<protein>
    <submittedName>
        <fullName evidence="4">Doxorubicin resistance ATP-binding protein DrrA</fullName>
        <ecNumber evidence="4">3.6.3.-</ecNumber>
    </submittedName>
</protein>
<evidence type="ECO:0000313" key="5">
    <source>
        <dbReference type="Proteomes" id="UP000320672"/>
    </source>
</evidence>
<dbReference type="Pfam" id="PF00005">
    <property type="entry name" value="ABC_tran"/>
    <property type="match status" value="1"/>
</dbReference>
<organism evidence="4 5">
    <name type="scientific">Roseimaritima multifibrata</name>
    <dbReference type="NCBI Taxonomy" id="1930274"/>
    <lineage>
        <taxon>Bacteria</taxon>
        <taxon>Pseudomonadati</taxon>
        <taxon>Planctomycetota</taxon>
        <taxon>Planctomycetia</taxon>
        <taxon>Pirellulales</taxon>
        <taxon>Pirellulaceae</taxon>
        <taxon>Roseimaritima</taxon>
    </lineage>
</organism>
<dbReference type="GO" id="GO:0005524">
    <property type="term" value="F:ATP binding"/>
    <property type="evidence" value="ECO:0007669"/>
    <property type="project" value="UniProtKB-KW"/>
</dbReference>
<dbReference type="KEGG" id="rml:FF011L_22220"/>
<dbReference type="Gene3D" id="3.40.50.300">
    <property type="entry name" value="P-loop containing nucleotide triphosphate hydrolases"/>
    <property type="match status" value="1"/>
</dbReference>
<evidence type="ECO:0000256" key="1">
    <source>
        <dbReference type="ARBA" id="ARBA00022741"/>
    </source>
</evidence>
<dbReference type="PANTHER" id="PTHR43582:SF2">
    <property type="entry name" value="LINEARMYCIN RESISTANCE ATP-BINDING PROTEIN LNRL"/>
    <property type="match status" value="1"/>
</dbReference>